<gene>
    <name evidence="1" type="ORF">SAMN02745166_03622</name>
</gene>
<dbReference type="SUPFAM" id="SSF52266">
    <property type="entry name" value="SGNH hydrolase"/>
    <property type="match status" value="1"/>
</dbReference>
<sequence length="319" mass="35049">MSLLRHAETKVLLVLVLALVVLEGGARMFETKLSKDVSHIRSLPAVAAELKAAPANQLKVLILGNSLSRDGLDKALLKTGLEKLTGRPVHLAAMHPDASNIGQWFYGYRRYFAQTGAHPDLVILGTGRPHLLDGRSEPDRQAAFYTSLKDMPLLLKEQQGDVEAISKALVARASMLFAHRARVEPLLFYNGIPGYTETTQTLSVHREHVTPASEGETADAHHEAAPTCHLFESLLKTFQAGKTRVIVVAIPMTETYELPECVEKAVKQAQMSVVDTGASLQYPPERFPDGYHLDKTGAAQFTSQLLEVLGQRPEYLPNK</sequence>
<keyword evidence="2" id="KW-1185">Reference proteome</keyword>
<dbReference type="Proteomes" id="UP000190774">
    <property type="component" value="Unassembled WGS sequence"/>
</dbReference>
<accession>A0A1T4YKN7</accession>
<evidence type="ECO:0008006" key="3">
    <source>
        <dbReference type="Google" id="ProtNLM"/>
    </source>
</evidence>
<dbReference type="EMBL" id="FUYE01000013">
    <property type="protein sequence ID" value="SKB02316.1"/>
    <property type="molecule type" value="Genomic_DNA"/>
</dbReference>
<name>A0A1T4YKN7_9BACT</name>
<dbReference type="RefSeq" id="WP_078814797.1">
    <property type="nucleotide sequence ID" value="NZ_FUYE01000013.1"/>
</dbReference>
<proteinExistence type="predicted"/>
<reference evidence="2" key="1">
    <citation type="submission" date="2017-02" db="EMBL/GenBank/DDBJ databases">
        <authorList>
            <person name="Varghese N."/>
            <person name="Submissions S."/>
        </authorList>
    </citation>
    <scope>NUCLEOTIDE SEQUENCE [LARGE SCALE GENOMIC DNA]</scope>
    <source>
        <strain evidence="2">ATCC 700200</strain>
    </source>
</reference>
<evidence type="ECO:0000313" key="1">
    <source>
        <dbReference type="EMBL" id="SKB02316.1"/>
    </source>
</evidence>
<dbReference type="AlphaFoldDB" id="A0A1T4YKN7"/>
<organism evidence="1 2">
    <name type="scientific">Prosthecobacter debontii</name>
    <dbReference type="NCBI Taxonomy" id="48467"/>
    <lineage>
        <taxon>Bacteria</taxon>
        <taxon>Pseudomonadati</taxon>
        <taxon>Verrucomicrobiota</taxon>
        <taxon>Verrucomicrobiia</taxon>
        <taxon>Verrucomicrobiales</taxon>
        <taxon>Verrucomicrobiaceae</taxon>
        <taxon>Prosthecobacter</taxon>
    </lineage>
</organism>
<evidence type="ECO:0000313" key="2">
    <source>
        <dbReference type="Proteomes" id="UP000190774"/>
    </source>
</evidence>
<protein>
    <recommendedName>
        <fullName evidence="3">SGNH/GDSL hydrolase family protein</fullName>
    </recommendedName>
</protein>
<dbReference type="STRING" id="48467.SAMN02745166_03622"/>
<dbReference type="OrthoDB" id="213024at2"/>